<dbReference type="STRING" id="650164.K5VPQ1"/>
<evidence type="ECO:0000313" key="2">
    <source>
        <dbReference type="Proteomes" id="UP000008370"/>
    </source>
</evidence>
<dbReference type="HOGENOM" id="CLU_038942_4_0_1"/>
<evidence type="ECO:0000313" key="1">
    <source>
        <dbReference type="EMBL" id="EKM48559.1"/>
    </source>
</evidence>
<dbReference type="RefSeq" id="XP_007402888.1">
    <property type="nucleotide sequence ID" value="XM_007402826.1"/>
</dbReference>
<dbReference type="InParanoid" id="K5VPQ1"/>
<name>K5VPQ1_PHACS</name>
<dbReference type="PANTHER" id="PTHR14614">
    <property type="entry name" value="HEPATOCELLULAR CARCINOMA-ASSOCIATED ANTIGEN"/>
    <property type="match status" value="1"/>
</dbReference>
<reference evidence="1 2" key="1">
    <citation type="journal article" date="2012" name="BMC Genomics">
        <title>Comparative genomics of the white-rot fungi, Phanerochaete carnosa and P. chrysosporium, to elucidate the genetic basis of the distinct wood types they colonize.</title>
        <authorList>
            <person name="Suzuki H."/>
            <person name="MacDonald J."/>
            <person name="Syed K."/>
            <person name="Salamov A."/>
            <person name="Hori C."/>
            <person name="Aerts A."/>
            <person name="Henrissat B."/>
            <person name="Wiebenga A."/>
            <person name="vanKuyk P.A."/>
            <person name="Barry K."/>
            <person name="Lindquist E."/>
            <person name="LaButti K."/>
            <person name="Lapidus A."/>
            <person name="Lucas S."/>
            <person name="Coutinho P."/>
            <person name="Gong Y."/>
            <person name="Samejima M."/>
            <person name="Mahadevan R."/>
            <person name="Abou-Zaid M."/>
            <person name="de Vries R.P."/>
            <person name="Igarashi K."/>
            <person name="Yadav J.S."/>
            <person name="Grigoriev I.V."/>
            <person name="Master E.R."/>
        </authorList>
    </citation>
    <scope>NUCLEOTIDE SEQUENCE [LARGE SCALE GENOMIC DNA]</scope>
    <source>
        <strain evidence="1 2">HHB-10118-sp</strain>
    </source>
</reference>
<dbReference type="Pfam" id="PF10294">
    <property type="entry name" value="Methyltransf_16"/>
    <property type="match status" value="1"/>
</dbReference>
<dbReference type="EMBL" id="JH930932">
    <property type="protein sequence ID" value="EKM48559.1"/>
    <property type="molecule type" value="Genomic_DNA"/>
</dbReference>
<dbReference type="CDD" id="cd02440">
    <property type="entry name" value="AdoMet_MTases"/>
    <property type="match status" value="1"/>
</dbReference>
<dbReference type="PANTHER" id="PTHR14614:SF130">
    <property type="entry name" value="PROTEIN-LYSINE N-METHYLTRANSFERASE EEF2KMT"/>
    <property type="match status" value="1"/>
</dbReference>
<dbReference type="GeneID" id="18909007"/>
<dbReference type="FunCoup" id="K5VPQ1">
    <property type="interactions" value="425"/>
</dbReference>
<dbReference type="GO" id="GO:0008757">
    <property type="term" value="F:S-adenosylmethionine-dependent methyltransferase activity"/>
    <property type="evidence" value="ECO:0007669"/>
    <property type="project" value="UniProtKB-ARBA"/>
</dbReference>
<dbReference type="Proteomes" id="UP000008370">
    <property type="component" value="Unassembled WGS sequence"/>
</dbReference>
<dbReference type="InterPro" id="IPR019410">
    <property type="entry name" value="Methyltransf_16"/>
</dbReference>
<dbReference type="GO" id="GO:0005737">
    <property type="term" value="C:cytoplasm"/>
    <property type="evidence" value="ECO:0007669"/>
    <property type="project" value="TreeGrafter"/>
</dbReference>
<dbReference type="OrthoDB" id="194386at2759"/>
<dbReference type="AlphaFoldDB" id="K5VPQ1"/>
<sequence>MNVALCNPPDALVDVLRGYATLCPIRTLQFPNTLSFHQVHEFLLNHILLHPFFISYPPSPQYQQQFWKWTLAHLESMPMEEDDEIDYRLYHHHVSLVSRSTTSYAMGFIPPLPSYFTYFWRQGGGPDFESATLLESRTTIESGTTGLKTWGASLVLAQFLTVYSDLVRGKRLLELGSGAGLLGIIAANIQLMDSSACESIYLTDVNPEVLARCAENLSLPCNKSSSHPSIKTVHLDWTDSLDPIGIASVHDLLEEASPDVILGADVVYDPGIIPSLVEILRLALEHQGRTALIALTERNQDTLAQFIQAARMSLCVEQLQVTLADTRMFWGISDFGDSIPDQIVKVFQLSTRPDRPGIE</sequence>
<organism evidence="1 2">
    <name type="scientific">Phanerochaete carnosa (strain HHB-10118-sp)</name>
    <name type="common">White-rot fungus</name>
    <name type="synonym">Peniophora carnosa</name>
    <dbReference type="NCBI Taxonomy" id="650164"/>
    <lineage>
        <taxon>Eukaryota</taxon>
        <taxon>Fungi</taxon>
        <taxon>Dikarya</taxon>
        <taxon>Basidiomycota</taxon>
        <taxon>Agaricomycotina</taxon>
        <taxon>Agaricomycetes</taxon>
        <taxon>Polyporales</taxon>
        <taxon>Phanerochaetaceae</taxon>
        <taxon>Phanerochaete</taxon>
    </lineage>
</organism>
<dbReference type="SUPFAM" id="SSF53335">
    <property type="entry name" value="S-adenosyl-L-methionine-dependent methyltransferases"/>
    <property type="match status" value="1"/>
</dbReference>
<evidence type="ECO:0008006" key="3">
    <source>
        <dbReference type="Google" id="ProtNLM"/>
    </source>
</evidence>
<gene>
    <name evidence="1" type="ORF">PHACADRAFT_155060</name>
</gene>
<dbReference type="KEGG" id="pco:PHACADRAFT_155060"/>
<protein>
    <recommendedName>
        <fullName evidence="3">FAM86 N-terminal domain-containing protein</fullName>
    </recommendedName>
</protein>
<dbReference type="InterPro" id="IPR029063">
    <property type="entry name" value="SAM-dependent_MTases_sf"/>
</dbReference>
<dbReference type="Gene3D" id="3.40.50.150">
    <property type="entry name" value="Vaccinia Virus protein VP39"/>
    <property type="match status" value="1"/>
</dbReference>
<proteinExistence type="predicted"/>
<keyword evidence="2" id="KW-1185">Reference proteome</keyword>
<accession>K5VPQ1</accession>